<reference evidence="3 4" key="1">
    <citation type="submission" date="2018-07" db="EMBL/GenBank/DDBJ databases">
        <title>Genomic Encyclopedia of Type Strains, Phase III (KMG-III): the genomes of soil and plant-associated and newly described type strains.</title>
        <authorList>
            <person name="Whitman W."/>
        </authorList>
    </citation>
    <scope>NUCLEOTIDE SEQUENCE [LARGE SCALE GENOMIC DNA]</scope>
    <source>
        <strain evidence="3 4">CECT 8236</strain>
    </source>
</reference>
<dbReference type="Gene3D" id="2.60.200.20">
    <property type="match status" value="1"/>
</dbReference>
<evidence type="ECO:0000256" key="1">
    <source>
        <dbReference type="SAM" id="Phobius"/>
    </source>
</evidence>
<dbReference type="SUPFAM" id="SSF49879">
    <property type="entry name" value="SMAD/FHA domain"/>
    <property type="match status" value="1"/>
</dbReference>
<dbReference type="PROSITE" id="PS50006">
    <property type="entry name" value="FHA_DOMAIN"/>
    <property type="match status" value="1"/>
</dbReference>
<protein>
    <submittedName>
        <fullName evidence="3">FHA domain-containing protein</fullName>
    </submittedName>
</protein>
<dbReference type="Pfam" id="PF19909">
    <property type="entry name" value="DUF6382"/>
    <property type="match status" value="1"/>
</dbReference>
<keyword evidence="1" id="KW-0812">Transmembrane</keyword>
<accession>A0A3D9HZG5</accession>
<name>A0A3D9HZG5_9BACL</name>
<dbReference type="CDD" id="cd00060">
    <property type="entry name" value="FHA"/>
    <property type="match status" value="1"/>
</dbReference>
<dbReference type="SMART" id="SM00240">
    <property type="entry name" value="FHA"/>
    <property type="match status" value="1"/>
</dbReference>
<dbReference type="AlphaFoldDB" id="A0A3D9HZG5"/>
<dbReference type="RefSeq" id="WP_115995127.1">
    <property type="nucleotide sequence ID" value="NZ_QRDY01000021.1"/>
</dbReference>
<comment type="caution">
    <text evidence="3">The sequence shown here is derived from an EMBL/GenBank/DDBJ whole genome shotgun (WGS) entry which is preliminary data.</text>
</comment>
<dbReference type="OrthoDB" id="9783862at2"/>
<dbReference type="EMBL" id="QRDY01000021">
    <property type="protein sequence ID" value="RED54761.1"/>
    <property type="molecule type" value="Genomic_DNA"/>
</dbReference>
<gene>
    <name evidence="3" type="ORF">DFP95_12117</name>
</gene>
<keyword evidence="1" id="KW-0472">Membrane</keyword>
<sequence length="522" mass="59730">MEQLSSRFEQKRGHFMILERTPPLTRNELNDTQIQMLKQCEVPGLLRLETEESDGCISLRYSLSGTRMLSEAMRTTQWSMAEMIGALCKVADVLEECRLYLLDSDRIRLQDEFIFVGEDWHDLKFTYLPIDMPTLRRADDLERLVMRWMMKIKDPDGQVLQNILRLVATENFMPIILSRYAKHYLSGQLSDAPLASYRNTPPSLSELAATESTRQSSKAARSSWDLLQPASGDLHSISELLGDAQEHLAGTMHSPPERLVAESNVDRIPMDMGRWRIVVACVALFLVAIPWRFVYLNEPNENKLLICLSLTLITGAGFLMLWKGKPRWWAKKRELTARSEEKKSGHFLSVLDEEQFYSDEQLVAPRFPAFHSLAASDGKGEEIERHYREAPDHSLSVRKETTWLSSKNDQTQYLDARQLPIIADYCLVWKSKDEGCRIPLQGKSLVIGRSAEAAQHVDETMGISRAHVELLQEAAQWKVKDLGSRNGTRLNDRPMTPYELYPLNAGDCLTLAHSQYRFQQAQ</sequence>
<dbReference type="Pfam" id="PF00498">
    <property type="entry name" value="FHA"/>
    <property type="match status" value="1"/>
</dbReference>
<evidence type="ECO:0000259" key="2">
    <source>
        <dbReference type="PROSITE" id="PS50006"/>
    </source>
</evidence>
<dbReference type="InterPro" id="IPR045962">
    <property type="entry name" value="DUF6382"/>
</dbReference>
<feature type="transmembrane region" description="Helical" evidence="1">
    <location>
        <begin position="277"/>
        <end position="296"/>
    </location>
</feature>
<proteinExistence type="predicted"/>
<keyword evidence="4" id="KW-1185">Reference proteome</keyword>
<dbReference type="Proteomes" id="UP000256869">
    <property type="component" value="Unassembled WGS sequence"/>
</dbReference>
<keyword evidence="1" id="KW-1133">Transmembrane helix</keyword>
<evidence type="ECO:0000313" key="3">
    <source>
        <dbReference type="EMBL" id="RED54761.1"/>
    </source>
</evidence>
<evidence type="ECO:0000313" key="4">
    <source>
        <dbReference type="Proteomes" id="UP000256869"/>
    </source>
</evidence>
<dbReference type="InterPro" id="IPR008984">
    <property type="entry name" value="SMAD_FHA_dom_sf"/>
</dbReference>
<feature type="transmembrane region" description="Helical" evidence="1">
    <location>
        <begin position="302"/>
        <end position="322"/>
    </location>
</feature>
<dbReference type="InterPro" id="IPR000253">
    <property type="entry name" value="FHA_dom"/>
</dbReference>
<feature type="domain" description="FHA" evidence="2">
    <location>
        <begin position="445"/>
        <end position="495"/>
    </location>
</feature>
<organism evidence="3 4">
    <name type="scientific">Cohnella lupini</name>
    <dbReference type="NCBI Taxonomy" id="1294267"/>
    <lineage>
        <taxon>Bacteria</taxon>
        <taxon>Bacillati</taxon>
        <taxon>Bacillota</taxon>
        <taxon>Bacilli</taxon>
        <taxon>Bacillales</taxon>
        <taxon>Paenibacillaceae</taxon>
        <taxon>Cohnella</taxon>
    </lineage>
</organism>